<evidence type="ECO:0000313" key="1">
    <source>
        <dbReference type="EMBL" id="RWX75610.1"/>
    </source>
</evidence>
<proteinExistence type="predicted"/>
<evidence type="ECO:0000313" key="2">
    <source>
        <dbReference type="Proteomes" id="UP000287687"/>
    </source>
</evidence>
<dbReference type="EMBL" id="SBIP01000004">
    <property type="protein sequence ID" value="RWX75610.1"/>
    <property type="molecule type" value="Genomic_DNA"/>
</dbReference>
<dbReference type="Proteomes" id="UP000287687">
    <property type="component" value="Unassembled WGS sequence"/>
</dbReference>
<sequence length="71" mass="8086">MASRIPHVRRGAIREKSGSLRPVAFRRDAVRLAEVQPEKEKKAWHCLILACASFWKLVFTSATRPIAGTRR</sequence>
<reference evidence="1 2" key="1">
    <citation type="submission" date="2019-01" db="EMBL/GenBank/DDBJ databases">
        <title>The draft genome of Rhizobium sp. 24NR.</title>
        <authorList>
            <person name="Liu L."/>
            <person name="Liang L."/>
            <person name="Shi S."/>
            <person name="Xu L."/>
            <person name="Wang X."/>
            <person name="Li L."/>
            <person name="Zhang X."/>
        </authorList>
    </citation>
    <scope>NUCLEOTIDE SEQUENCE [LARGE SCALE GENOMIC DNA]</scope>
    <source>
        <strain evidence="1 2">24NR</strain>
    </source>
</reference>
<protein>
    <submittedName>
        <fullName evidence="1">Uncharacterized protein</fullName>
    </submittedName>
</protein>
<dbReference type="AlphaFoldDB" id="A0A3S3VFT2"/>
<accession>A0A3S3VFT2</accession>
<gene>
    <name evidence="1" type="ORF">EPK99_18100</name>
</gene>
<comment type="caution">
    <text evidence="1">The sequence shown here is derived from an EMBL/GenBank/DDBJ whole genome shotgun (WGS) entry which is preliminary data.</text>
</comment>
<keyword evidence="2" id="KW-1185">Reference proteome</keyword>
<dbReference type="OrthoDB" id="8400280at2"/>
<organism evidence="1 2">
    <name type="scientific">Neorhizobium lilium</name>
    <dbReference type="NCBI Taxonomy" id="2503024"/>
    <lineage>
        <taxon>Bacteria</taxon>
        <taxon>Pseudomonadati</taxon>
        <taxon>Pseudomonadota</taxon>
        <taxon>Alphaproteobacteria</taxon>
        <taxon>Hyphomicrobiales</taxon>
        <taxon>Rhizobiaceae</taxon>
        <taxon>Rhizobium/Agrobacterium group</taxon>
        <taxon>Neorhizobium</taxon>
    </lineage>
</organism>
<name>A0A3S3VFT2_9HYPH</name>